<accession>A0A2G8KNK6</accession>
<feature type="transmembrane region" description="Helical" evidence="5">
    <location>
        <begin position="161"/>
        <end position="180"/>
    </location>
</feature>
<dbReference type="Proteomes" id="UP000230750">
    <property type="component" value="Unassembled WGS sequence"/>
</dbReference>
<evidence type="ECO:0000256" key="4">
    <source>
        <dbReference type="ARBA" id="ARBA00023136"/>
    </source>
</evidence>
<keyword evidence="3 5" id="KW-1133">Transmembrane helix</keyword>
<feature type="domain" description="EamA" evidence="6">
    <location>
        <begin position="162"/>
        <end position="295"/>
    </location>
</feature>
<dbReference type="PANTHER" id="PTHR22911:SF6">
    <property type="entry name" value="SOLUTE CARRIER FAMILY 35 MEMBER G1"/>
    <property type="match status" value="1"/>
</dbReference>
<dbReference type="GO" id="GO:0016020">
    <property type="term" value="C:membrane"/>
    <property type="evidence" value="ECO:0007669"/>
    <property type="project" value="UniProtKB-SubCell"/>
</dbReference>
<feature type="transmembrane region" description="Helical" evidence="5">
    <location>
        <begin position="101"/>
        <end position="121"/>
    </location>
</feature>
<evidence type="ECO:0000256" key="3">
    <source>
        <dbReference type="ARBA" id="ARBA00022989"/>
    </source>
</evidence>
<evidence type="ECO:0000313" key="8">
    <source>
        <dbReference type="Proteomes" id="UP000230750"/>
    </source>
</evidence>
<dbReference type="Pfam" id="PF00892">
    <property type="entry name" value="EamA"/>
    <property type="match status" value="1"/>
</dbReference>
<dbReference type="SUPFAM" id="SSF103481">
    <property type="entry name" value="Multidrug resistance efflux transporter EmrE"/>
    <property type="match status" value="1"/>
</dbReference>
<feature type="transmembrane region" description="Helical" evidence="5">
    <location>
        <begin position="40"/>
        <end position="60"/>
    </location>
</feature>
<dbReference type="InterPro" id="IPR037185">
    <property type="entry name" value="EmrE-like"/>
</dbReference>
<comment type="caution">
    <text evidence="7">The sequence shown here is derived from an EMBL/GenBank/DDBJ whole genome shotgun (WGS) entry which is preliminary data.</text>
</comment>
<evidence type="ECO:0000259" key="6">
    <source>
        <dbReference type="Pfam" id="PF00892"/>
    </source>
</evidence>
<sequence length="306" mass="33625">MVDRMNISTAKRAAYIIMYGAVASVQAALSKAMIDNGSNAFELVFIRCVIHLVVILTFTSWTSTVSYTLVDMFLYICCTSTAVISWIATNLSFCSLGIGDSIAIETGASVLLTAFVGHIWLSERVDKTDIPILLMNIVGVIVVAKPSMIFEPNANHKQGQIMGAVFALAAGILYTIYPVTVKFIARRETFNINIFLFFHGITGIPITLVITALFSTPWKPSYSLDNCLMTLVYQMFCLAQTSFFALALELEDATYVAVASTISCVLTYLAQLTIFKATLDWLAIVGSLLILSALTVFQIRQIRRKS</sequence>
<evidence type="ECO:0000256" key="5">
    <source>
        <dbReference type="SAM" id="Phobius"/>
    </source>
</evidence>
<feature type="transmembrane region" description="Helical" evidence="5">
    <location>
        <begin position="228"/>
        <end position="248"/>
    </location>
</feature>
<evidence type="ECO:0000313" key="7">
    <source>
        <dbReference type="EMBL" id="PIK49594.1"/>
    </source>
</evidence>
<dbReference type="EMBL" id="MRZV01000458">
    <property type="protein sequence ID" value="PIK49594.1"/>
    <property type="molecule type" value="Genomic_DNA"/>
</dbReference>
<evidence type="ECO:0000256" key="2">
    <source>
        <dbReference type="ARBA" id="ARBA00022692"/>
    </source>
</evidence>
<evidence type="ECO:0000256" key="1">
    <source>
        <dbReference type="ARBA" id="ARBA00004141"/>
    </source>
</evidence>
<dbReference type="PANTHER" id="PTHR22911">
    <property type="entry name" value="ACYL-MALONYL CONDENSING ENZYME-RELATED"/>
    <property type="match status" value="1"/>
</dbReference>
<proteinExistence type="predicted"/>
<keyword evidence="8" id="KW-1185">Reference proteome</keyword>
<dbReference type="AlphaFoldDB" id="A0A2G8KNK6"/>
<name>A0A2G8KNK6_STIJA</name>
<feature type="transmembrane region" description="Helical" evidence="5">
    <location>
        <begin position="192"/>
        <end position="216"/>
    </location>
</feature>
<keyword evidence="2 5" id="KW-0812">Transmembrane</keyword>
<feature type="transmembrane region" description="Helical" evidence="5">
    <location>
        <begin position="255"/>
        <end position="275"/>
    </location>
</feature>
<feature type="transmembrane region" description="Helical" evidence="5">
    <location>
        <begin position="133"/>
        <end position="149"/>
    </location>
</feature>
<comment type="subcellular location">
    <subcellularLocation>
        <location evidence="1">Membrane</location>
        <topology evidence="1">Multi-pass membrane protein</topology>
    </subcellularLocation>
</comment>
<protein>
    <submittedName>
        <fullName evidence="7">Putative solute carrier family 35 member G1-like</fullName>
    </submittedName>
</protein>
<keyword evidence="4 5" id="KW-0472">Membrane</keyword>
<feature type="transmembrane region" description="Helical" evidence="5">
    <location>
        <begin position="281"/>
        <end position="299"/>
    </location>
</feature>
<reference evidence="7 8" key="1">
    <citation type="journal article" date="2017" name="PLoS Biol.">
        <title>The sea cucumber genome provides insights into morphological evolution and visceral regeneration.</title>
        <authorList>
            <person name="Zhang X."/>
            <person name="Sun L."/>
            <person name="Yuan J."/>
            <person name="Sun Y."/>
            <person name="Gao Y."/>
            <person name="Zhang L."/>
            <person name="Li S."/>
            <person name="Dai H."/>
            <person name="Hamel J.F."/>
            <person name="Liu C."/>
            <person name="Yu Y."/>
            <person name="Liu S."/>
            <person name="Lin W."/>
            <person name="Guo K."/>
            <person name="Jin S."/>
            <person name="Xu P."/>
            <person name="Storey K.B."/>
            <person name="Huan P."/>
            <person name="Zhang T."/>
            <person name="Zhou Y."/>
            <person name="Zhang J."/>
            <person name="Lin C."/>
            <person name="Li X."/>
            <person name="Xing L."/>
            <person name="Huo D."/>
            <person name="Sun M."/>
            <person name="Wang L."/>
            <person name="Mercier A."/>
            <person name="Li F."/>
            <person name="Yang H."/>
            <person name="Xiang J."/>
        </authorList>
    </citation>
    <scope>NUCLEOTIDE SEQUENCE [LARGE SCALE GENOMIC DNA]</scope>
    <source>
        <strain evidence="7">Shaxun</strain>
        <tissue evidence="7">Muscle</tissue>
    </source>
</reference>
<dbReference type="InterPro" id="IPR000620">
    <property type="entry name" value="EamA_dom"/>
</dbReference>
<gene>
    <name evidence="7" type="ORF">BSL78_13530</name>
</gene>
<organism evidence="7 8">
    <name type="scientific">Stichopus japonicus</name>
    <name type="common">Sea cucumber</name>
    <dbReference type="NCBI Taxonomy" id="307972"/>
    <lineage>
        <taxon>Eukaryota</taxon>
        <taxon>Metazoa</taxon>
        <taxon>Echinodermata</taxon>
        <taxon>Eleutherozoa</taxon>
        <taxon>Echinozoa</taxon>
        <taxon>Holothuroidea</taxon>
        <taxon>Aspidochirotacea</taxon>
        <taxon>Aspidochirotida</taxon>
        <taxon>Stichopodidae</taxon>
        <taxon>Apostichopus</taxon>
    </lineage>
</organism>
<dbReference type="OrthoDB" id="306876at2759"/>
<feature type="transmembrane region" description="Helical" evidence="5">
    <location>
        <begin position="12"/>
        <end position="34"/>
    </location>
</feature>
<feature type="transmembrane region" description="Helical" evidence="5">
    <location>
        <begin position="72"/>
        <end position="89"/>
    </location>
</feature>